<evidence type="ECO:0000256" key="3">
    <source>
        <dbReference type="ARBA" id="ARBA00013014"/>
    </source>
</evidence>
<keyword evidence="7 10" id="KW-0560">Oxidoreductase</keyword>
<evidence type="ECO:0000313" key="14">
    <source>
        <dbReference type="Proteomes" id="UP000193558"/>
    </source>
</evidence>
<evidence type="ECO:0000259" key="12">
    <source>
        <dbReference type="Pfam" id="PF08546"/>
    </source>
</evidence>
<feature type="domain" description="Ketopantoate reductase N-terminal" evidence="11">
    <location>
        <begin position="5"/>
        <end position="153"/>
    </location>
</feature>
<dbReference type="SUPFAM" id="SSF48179">
    <property type="entry name" value="6-phosphogluconate dehydrogenase C-terminal domain-like"/>
    <property type="match status" value="1"/>
</dbReference>
<dbReference type="InterPro" id="IPR013328">
    <property type="entry name" value="6PGD_dom2"/>
</dbReference>
<dbReference type="InterPro" id="IPR051402">
    <property type="entry name" value="KPR-Related"/>
</dbReference>
<evidence type="ECO:0000256" key="10">
    <source>
        <dbReference type="RuleBase" id="RU362068"/>
    </source>
</evidence>
<dbReference type="GO" id="GO:0015940">
    <property type="term" value="P:pantothenate biosynthetic process"/>
    <property type="evidence" value="ECO:0007669"/>
    <property type="project" value="UniProtKB-UniPathway"/>
</dbReference>
<comment type="pathway">
    <text evidence="1 10">Cofactor biosynthesis; (R)-pantothenate biosynthesis; (R)-pantoate from 3-methyl-2-oxobutanoate: step 2/2.</text>
</comment>
<evidence type="ECO:0000313" key="13">
    <source>
        <dbReference type="EMBL" id="ORM71896.1"/>
    </source>
</evidence>
<evidence type="ECO:0000256" key="4">
    <source>
        <dbReference type="ARBA" id="ARBA00019465"/>
    </source>
</evidence>
<dbReference type="InterPro" id="IPR013752">
    <property type="entry name" value="KPA_reductase"/>
</dbReference>
<dbReference type="GO" id="GO:0005737">
    <property type="term" value="C:cytoplasm"/>
    <property type="evidence" value="ECO:0007669"/>
    <property type="project" value="TreeGrafter"/>
</dbReference>
<comment type="function">
    <text evidence="10">Catalyzes the NADPH-dependent reduction of ketopantoate into pantoic acid.</text>
</comment>
<protein>
    <recommendedName>
        <fullName evidence="4 10">2-dehydropantoate 2-reductase</fullName>
        <ecNumber evidence="3 10">1.1.1.169</ecNumber>
    </recommendedName>
    <alternativeName>
        <fullName evidence="8 10">Ketopantoate reductase</fullName>
    </alternativeName>
</protein>
<comment type="caution">
    <text evidence="13">The sequence shown here is derived from an EMBL/GenBank/DDBJ whole genome shotgun (WGS) entry which is preliminary data.</text>
</comment>
<dbReference type="Pfam" id="PF08546">
    <property type="entry name" value="ApbA_C"/>
    <property type="match status" value="1"/>
</dbReference>
<dbReference type="PANTHER" id="PTHR21708">
    <property type="entry name" value="PROBABLE 2-DEHYDROPANTOATE 2-REDUCTASE"/>
    <property type="match status" value="1"/>
</dbReference>
<dbReference type="PANTHER" id="PTHR21708:SF26">
    <property type="entry name" value="2-DEHYDROPANTOATE 2-REDUCTASE"/>
    <property type="match status" value="1"/>
</dbReference>
<dbReference type="RefSeq" id="WP_084931650.1">
    <property type="nucleotide sequence ID" value="NZ_MLFR01000001.1"/>
</dbReference>
<comment type="similarity">
    <text evidence="2 10">Belongs to the ketopantoate reductase family.</text>
</comment>
<organism evidence="13 14">
    <name type="scientific">Pantoea rwandensis</name>
    <dbReference type="NCBI Taxonomy" id="1076550"/>
    <lineage>
        <taxon>Bacteria</taxon>
        <taxon>Pseudomonadati</taxon>
        <taxon>Pseudomonadota</taxon>
        <taxon>Gammaproteobacteria</taxon>
        <taxon>Enterobacterales</taxon>
        <taxon>Erwiniaceae</taxon>
        <taxon>Pantoea</taxon>
    </lineage>
</organism>
<proteinExistence type="inferred from homology"/>
<evidence type="ECO:0000256" key="9">
    <source>
        <dbReference type="ARBA" id="ARBA00048793"/>
    </source>
</evidence>
<sequence length="337" mass="36926">MDNKILIWGAGAIGGTVGAYLARAGLSVTFVDIDADHVTQIRDPQRGLRITGLEDFNVVAPAFLPDELQGRWKRIFLAVKSHHTAQATALLQPFLAEDGYVLSLQNGLCESTIAQVVGADRTLGAFVNFYADWIAPGEIHFSNRGAAVIGELDGNMTTRLDKLCRDLRHFEPDVIQTENLNSWLWGKLAYGSLLFAQATGQMGIADCLARQDIRPVLTQLAAEIVQLAEVLRIPLKGFNGFEPSAFLQAASGRERDNTFAAMVAFNRPNSKTHSGIWRDLAVRKRVTEVDGQLGIVTRIAAEQGMACPMVEALITMIHQIETGQRLQADHNLNELLP</sequence>
<dbReference type="EMBL" id="MLFR01000001">
    <property type="protein sequence ID" value="ORM71896.1"/>
    <property type="molecule type" value="Genomic_DNA"/>
</dbReference>
<dbReference type="AlphaFoldDB" id="A0A1X1D5H0"/>
<dbReference type="InterPro" id="IPR008927">
    <property type="entry name" value="6-PGluconate_DH-like_C_sf"/>
</dbReference>
<dbReference type="EC" id="1.1.1.169" evidence="3 10"/>
<keyword evidence="5 10" id="KW-0566">Pantothenate biosynthesis</keyword>
<dbReference type="UniPathway" id="UPA00028">
    <property type="reaction ID" value="UER00004"/>
</dbReference>
<keyword evidence="6 10" id="KW-0521">NADP</keyword>
<evidence type="ECO:0000259" key="11">
    <source>
        <dbReference type="Pfam" id="PF02558"/>
    </source>
</evidence>
<dbReference type="GO" id="GO:0008677">
    <property type="term" value="F:2-dehydropantoate 2-reductase activity"/>
    <property type="evidence" value="ECO:0007669"/>
    <property type="project" value="UniProtKB-EC"/>
</dbReference>
<feature type="domain" description="Ketopantoate reductase C-terminal" evidence="12">
    <location>
        <begin position="180"/>
        <end position="321"/>
    </location>
</feature>
<dbReference type="InterPro" id="IPR003710">
    <property type="entry name" value="ApbA"/>
</dbReference>
<name>A0A1X1D5H0_9GAMM</name>
<dbReference type="InterPro" id="IPR013332">
    <property type="entry name" value="KPR_N"/>
</dbReference>
<dbReference type="NCBIfam" id="TIGR00745">
    <property type="entry name" value="apbA_panE"/>
    <property type="match status" value="1"/>
</dbReference>
<dbReference type="InterPro" id="IPR036291">
    <property type="entry name" value="NAD(P)-bd_dom_sf"/>
</dbReference>
<dbReference type="SUPFAM" id="SSF51735">
    <property type="entry name" value="NAD(P)-binding Rossmann-fold domains"/>
    <property type="match status" value="1"/>
</dbReference>
<dbReference type="Gene3D" id="1.10.1040.10">
    <property type="entry name" value="N-(1-d-carboxylethyl)-l-norvaline Dehydrogenase, domain 2"/>
    <property type="match status" value="1"/>
</dbReference>
<comment type="catalytic activity">
    <reaction evidence="9 10">
        <text>(R)-pantoate + NADP(+) = 2-dehydropantoate + NADPH + H(+)</text>
        <dbReference type="Rhea" id="RHEA:16233"/>
        <dbReference type="ChEBI" id="CHEBI:11561"/>
        <dbReference type="ChEBI" id="CHEBI:15378"/>
        <dbReference type="ChEBI" id="CHEBI:15980"/>
        <dbReference type="ChEBI" id="CHEBI:57783"/>
        <dbReference type="ChEBI" id="CHEBI:58349"/>
        <dbReference type="EC" id="1.1.1.169"/>
    </reaction>
</comment>
<evidence type="ECO:0000256" key="6">
    <source>
        <dbReference type="ARBA" id="ARBA00022857"/>
    </source>
</evidence>
<dbReference type="Gene3D" id="3.40.50.720">
    <property type="entry name" value="NAD(P)-binding Rossmann-like Domain"/>
    <property type="match status" value="1"/>
</dbReference>
<evidence type="ECO:0000256" key="5">
    <source>
        <dbReference type="ARBA" id="ARBA00022655"/>
    </source>
</evidence>
<gene>
    <name evidence="13" type="ORF">HA51_02190</name>
</gene>
<reference evidence="13 14" key="1">
    <citation type="journal article" date="2017" name="Antonie Van Leeuwenhoek">
        <title>Phylogenomic resolution of the bacterial genus Pantoea and its relationship with Erwinia and Tatumella.</title>
        <authorList>
            <person name="Palmer M."/>
            <person name="Steenkamp E.T."/>
            <person name="Coetzee M.P."/>
            <person name="Chan W.Y."/>
            <person name="van Zyl E."/>
            <person name="De Maayer P."/>
            <person name="Coutinho T.A."/>
            <person name="Blom J."/>
            <person name="Smits T.H."/>
            <person name="Duffy B."/>
            <person name="Venter S.N."/>
        </authorList>
    </citation>
    <scope>NUCLEOTIDE SEQUENCE [LARGE SCALE GENOMIC DNA]</scope>
    <source>
        <strain evidence="13 14">LMG 26275</strain>
    </source>
</reference>
<dbReference type="Pfam" id="PF02558">
    <property type="entry name" value="ApbA"/>
    <property type="match status" value="1"/>
</dbReference>
<evidence type="ECO:0000256" key="1">
    <source>
        <dbReference type="ARBA" id="ARBA00004994"/>
    </source>
</evidence>
<dbReference type="Proteomes" id="UP000193558">
    <property type="component" value="Unassembled WGS sequence"/>
</dbReference>
<evidence type="ECO:0000256" key="7">
    <source>
        <dbReference type="ARBA" id="ARBA00023002"/>
    </source>
</evidence>
<evidence type="ECO:0000256" key="8">
    <source>
        <dbReference type="ARBA" id="ARBA00032024"/>
    </source>
</evidence>
<dbReference type="OrthoDB" id="6530772at2"/>
<accession>A0A1X1D5H0</accession>
<evidence type="ECO:0000256" key="2">
    <source>
        <dbReference type="ARBA" id="ARBA00007870"/>
    </source>
</evidence>